<dbReference type="GO" id="GO:0048194">
    <property type="term" value="P:Golgi vesicle budding"/>
    <property type="evidence" value="ECO:0007669"/>
    <property type="project" value="TreeGrafter"/>
</dbReference>
<dbReference type="EMBL" id="AM420293">
    <property type="protein sequence ID" value="CAM01970.1"/>
    <property type="molecule type" value="Genomic_DNA"/>
</dbReference>
<dbReference type="AlphaFoldDB" id="A4FD45"/>
<dbReference type="GO" id="GO:0070273">
    <property type="term" value="F:phosphatidylinositol-4-phosphate binding"/>
    <property type="evidence" value="ECO:0007669"/>
    <property type="project" value="InterPro"/>
</dbReference>
<evidence type="ECO:0000313" key="5">
    <source>
        <dbReference type="EMBL" id="CAM01970.1"/>
    </source>
</evidence>
<keyword evidence="3" id="KW-0446">Lipid-binding</keyword>
<dbReference type="Proteomes" id="UP000006728">
    <property type="component" value="Chromosome"/>
</dbReference>
<dbReference type="PANTHER" id="PTHR12704:SF2">
    <property type="entry name" value="GOLGI PHOSPHOPROTEIN 3 HOMOLOG SAURON"/>
    <property type="match status" value="1"/>
</dbReference>
<proteinExistence type="predicted"/>
<organism evidence="5 6">
    <name type="scientific">Saccharopolyspora erythraea (strain ATCC 11635 / DSM 40517 / JCM 4748 / NBRC 13426 / NCIMB 8594 / NRRL 2338)</name>
    <dbReference type="NCBI Taxonomy" id="405948"/>
    <lineage>
        <taxon>Bacteria</taxon>
        <taxon>Bacillati</taxon>
        <taxon>Actinomycetota</taxon>
        <taxon>Actinomycetes</taxon>
        <taxon>Pseudonocardiales</taxon>
        <taxon>Pseudonocardiaceae</taxon>
        <taxon>Saccharopolyspora</taxon>
    </lineage>
</organism>
<dbReference type="GO" id="GO:0006890">
    <property type="term" value="P:retrograde vesicle-mediated transport, Golgi to endoplasmic reticulum"/>
    <property type="evidence" value="ECO:0007669"/>
    <property type="project" value="TreeGrafter"/>
</dbReference>
<name>A4FD45_SACEN</name>
<dbReference type="GO" id="GO:0012505">
    <property type="term" value="C:endomembrane system"/>
    <property type="evidence" value="ECO:0007669"/>
    <property type="project" value="UniProtKB-ARBA"/>
</dbReference>
<evidence type="ECO:0000256" key="3">
    <source>
        <dbReference type="ARBA" id="ARBA00023121"/>
    </source>
</evidence>
<evidence type="ECO:0000256" key="4">
    <source>
        <dbReference type="ARBA" id="ARBA00023136"/>
    </source>
</evidence>
<dbReference type="HOGENOM" id="CLU_080168_4_0_11"/>
<evidence type="ECO:0000313" key="6">
    <source>
        <dbReference type="Proteomes" id="UP000006728"/>
    </source>
</evidence>
<evidence type="ECO:0000256" key="1">
    <source>
        <dbReference type="ARBA" id="ARBA00004255"/>
    </source>
</evidence>
<keyword evidence="2" id="KW-0333">Golgi apparatus</keyword>
<reference evidence="5 6" key="1">
    <citation type="journal article" date="2007" name="Nat. Biotechnol.">
        <title>Complete genome sequence of the erythromycin-producing bacterium Saccharopolyspora erythraea NRRL23338.</title>
        <authorList>
            <person name="Oliynyk M."/>
            <person name="Samborskyy M."/>
            <person name="Lester J.B."/>
            <person name="Mironenko T."/>
            <person name="Scott N."/>
            <person name="Dickens S."/>
            <person name="Haydock S.F."/>
            <person name="Leadlay P.F."/>
        </authorList>
    </citation>
    <scope>NUCLEOTIDE SEQUENCE [LARGE SCALE GENOMIC DNA]</scope>
    <source>
        <strain evidence="6">ATCC 11635 / DSM 40517 / JCM 4748 / NBRC 13426 / NCIMB 8594 / NRRL 2338</strain>
    </source>
</reference>
<sequence>MPSLAEDFMLLVLDDESGRPVIDSVSLDHALAGAVLLELVNSGRVSPAGADDEDVKEGRLLVRDDSATGDAVLDDGLSRLEKKPVSAKRAVELLVKGTRVAVLGQLSTRGLITTEKSKVLGVFPRKSWPALDTEHEGRIRERLNAVLLRGEQADPHISSLVVLLSAIRAVHKIVEGDKSALKARAKEVAEGDFAGPAVKKAIASVHAATANVVVVSGGS</sequence>
<comment type="subcellular location">
    <subcellularLocation>
        <location evidence="1">Golgi apparatus membrane</location>
        <topology evidence="1">Peripheral membrane protein</topology>
        <orientation evidence="1">Cytoplasmic side</orientation>
    </subcellularLocation>
</comment>
<keyword evidence="6" id="KW-1185">Reference proteome</keyword>
<dbReference type="STRING" id="405948.SACE_2688"/>
<dbReference type="InterPro" id="IPR008628">
    <property type="entry name" value="GPP34-like"/>
</dbReference>
<evidence type="ECO:0000256" key="2">
    <source>
        <dbReference type="ARBA" id="ARBA00023034"/>
    </source>
</evidence>
<gene>
    <name evidence="5" type="ordered locus">SACE_2688</name>
</gene>
<dbReference type="GO" id="GO:0005829">
    <property type="term" value="C:cytosol"/>
    <property type="evidence" value="ECO:0007669"/>
    <property type="project" value="TreeGrafter"/>
</dbReference>
<dbReference type="eggNOG" id="ENOG50312XT">
    <property type="taxonomic scope" value="Bacteria"/>
</dbReference>
<dbReference type="InterPro" id="IPR038261">
    <property type="entry name" value="GPP34-like_sf"/>
</dbReference>
<accession>A4FD45</accession>
<dbReference type="GO" id="GO:0007030">
    <property type="term" value="P:Golgi organization"/>
    <property type="evidence" value="ECO:0007669"/>
    <property type="project" value="TreeGrafter"/>
</dbReference>
<dbReference type="Pfam" id="PF05719">
    <property type="entry name" value="GPP34"/>
    <property type="match status" value="1"/>
</dbReference>
<dbReference type="KEGG" id="sen:SACE_2688"/>
<evidence type="ECO:0008006" key="7">
    <source>
        <dbReference type="Google" id="ProtNLM"/>
    </source>
</evidence>
<protein>
    <recommendedName>
        <fullName evidence="7">Golgi phosphoprotein 3 GPP34</fullName>
    </recommendedName>
</protein>
<dbReference type="GO" id="GO:0043001">
    <property type="term" value="P:Golgi to plasma membrane protein transport"/>
    <property type="evidence" value="ECO:0007669"/>
    <property type="project" value="TreeGrafter"/>
</dbReference>
<keyword evidence="4" id="KW-0472">Membrane</keyword>
<dbReference type="PANTHER" id="PTHR12704">
    <property type="entry name" value="TRANS-GOLGI PROTEIN GMX33"/>
    <property type="match status" value="1"/>
</dbReference>
<dbReference type="Gene3D" id="1.10.3630.10">
    <property type="entry name" value="yeast vps74-n-term truncation variant domain like"/>
    <property type="match status" value="1"/>
</dbReference>